<sequence length="107" mass="11800">MQTLNNEHLAADETDTDGSLVSNASLASSITSVTSSILEYRIENGRTYHKYKDGKYATPNDERESDRLDLQHNLFIRTFDDRLGSAPPNNRDAKVGRVLDIGTGSGI</sequence>
<dbReference type="GO" id="GO:0032259">
    <property type="term" value="P:methylation"/>
    <property type="evidence" value="ECO:0007669"/>
    <property type="project" value="UniProtKB-KW"/>
</dbReference>
<dbReference type="SUPFAM" id="SSF53335">
    <property type="entry name" value="S-adenosyl-L-methionine-dependent methyltransferases"/>
    <property type="match status" value="1"/>
</dbReference>
<keyword evidence="2" id="KW-0489">Methyltransferase</keyword>
<evidence type="ECO:0000256" key="1">
    <source>
        <dbReference type="SAM" id="MobiDB-lite"/>
    </source>
</evidence>
<dbReference type="Proteomes" id="UP001239213">
    <property type="component" value="Unassembled WGS sequence"/>
</dbReference>
<evidence type="ECO:0000313" key="3">
    <source>
        <dbReference type="Proteomes" id="UP001239213"/>
    </source>
</evidence>
<dbReference type="GO" id="GO:0008168">
    <property type="term" value="F:methyltransferase activity"/>
    <property type="evidence" value="ECO:0007669"/>
    <property type="project" value="UniProtKB-KW"/>
</dbReference>
<dbReference type="InterPro" id="IPR029063">
    <property type="entry name" value="SAM-dependent_MTases_sf"/>
</dbReference>
<gene>
    <name evidence="2" type="ORF">CCUS01_01466</name>
</gene>
<evidence type="ECO:0000313" key="2">
    <source>
        <dbReference type="EMBL" id="KAK1461876.1"/>
    </source>
</evidence>
<keyword evidence="3" id="KW-1185">Reference proteome</keyword>
<accession>A0AAI9UNP9</accession>
<protein>
    <submittedName>
        <fullName evidence="2">Methyltransferase domain-containing protein</fullName>
    </submittedName>
</protein>
<dbReference type="EMBL" id="MPDP01000271">
    <property type="protein sequence ID" value="KAK1461876.1"/>
    <property type="molecule type" value="Genomic_DNA"/>
</dbReference>
<dbReference type="AlphaFoldDB" id="A0AAI9UNP9"/>
<comment type="caution">
    <text evidence="2">The sequence shown here is derived from an EMBL/GenBank/DDBJ whole genome shotgun (WGS) entry which is preliminary data.</text>
</comment>
<organism evidence="2 3">
    <name type="scientific">Colletotrichum cuscutae</name>
    <dbReference type="NCBI Taxonomy" id="1209917"/>
    <lineage>
        <taxon>Eukaryota</taxon>
        <taxon>Fungi</taxon>
        <taxon>Dikarya</taxon>
        <taxon>Ascomycota</taxon>
        <taxon>Pezizomycotina</taxon>
        <taxon>Sordariomycetes</taxon>
        <taxon>Hypocreomycetidae</taxon>
        <taxon>Glomerellales</taxon>
        <taxon>Glomerellaceae</taxon>
        <taxon>Colletotrichum</taxon>
        <taxon>Colletotrichum acutatum species complex</taxon>
    </lineage>
</organism>
<proteinExistence type="predicted"/>
<keyword evidence="2" id="KW-0808">Transferase</keyword>
<name>A0AAI9UNP9_9PEZI</name>
<reference evidence="2" key="1">
    <citation type="submission" date="2016-11" db="EMBL/GenBank/DDBJ databases">
        <title>The genome sequence of Colletotrichum cuscutae.</title>
        <authorList>
            <person name="Baroncelli R."/>
        </authorList>
    </citation>
    <scope>NUCLEOTIDE SEQUENCE</scope>
    <source>
        <strain evidence="2">IMI 304802</strain>
    </source>
</reference>
<feature type="region of interest" description="Disordered" evidence="1">
    <location>
        <begin position="1"/>
        <end position="24"/>
    </location>
</feature>